<organism evidence="1 2">
    <name type="scientific">Clostridium neonatale</name>
    <dbReference type="NCBI Taxonomy" id="137838"/>
    <lineage>
        <taxon>Bacteria</taxon>
        <taxon>Bacillati</taxon>
        <taxon>Bacillota</taxon>
        <taxon>Clostridia</taxon>
        <taxon>Eubacteriales</taxon>
        <taxon>Clostridiaceae</taxon>
        <taxon>Clostridium</taxon>
    </lineage>
</organism>
<comment type="caution">
    <text evidence="1">The sequence shown here is derived from an EMBL/GenBank/DDBJ whole genome shotgun (WGS) entry which is preliminary data.</text>
</comment>
<dbReference type="Gene3D" id="3.90.1690.10">
    <property type="entry name" value="phage-related protein like domain"/>
    <property type="match status" value="1"/>
</dbReference>
<dbReference type="RefSeq" id="WP_316373061.1">
    <property type="nucleotide sequence ID" value="NZ_CAMRXC010000251.1"/>
</dbReference>
<reference evidence="1" key="1">
    <citation type="submission" date="2022-10" db="EMBL/GenBank/DDBJ databases">
        <authorList>
            <person name="Aires J."/>
            <person name="Mesa V."/>
        </authorList>
    </citation>
    <scope>NUCLEOTIDE SEQUENCE</scope>
    <source>
        <strain evidence="1">Clostridium neonatale JD116</strain>
    </source>
</reference>
<evidence type="ECO:0000313" key="2">
    <source>
        <dbReference type="Proteomes" id="UP001189143"/>
    </source>
</evidence>
<dbReference type="Pfam" id="PF03864">
    <property type="entry name" value="Phage_cap_E"/>
    <property type="match status" value="1"/>
</dbReference>
<dbReference type="InterPro" id="IPR005564">
    <property type="entry name" value="Major_capsid_GpE"/>
</dbReference>
<name>A0AAD1YC62_9CLOT</name>
<sequence length="343" mass="38415">MLDWRSFISSKEIATYITNLPAETLIGEALFPRKKQFGMDLKYIKGSKRKPVVLRPSAFDVAVKVRALKATVDIEKKRMPFFKESILVSEEDRQQLLMAAQAENSATLKLILGQIYDNYLDLVNGGDMQMERMRMQALATGVINIVSDDADIVFDFGVPSNHKETLTDNDKWSNPASDIVGDIERWKTLMVNGGYPVPKRMVLTSKTFGYIKINKAIKLDIDKDGATILTDAIIKNYLKNKLDLSVAIVSGTYKLPDESEEQYYPDNHITLMPEGTLGNTYYGTTPEEADLMYDSDSDCSVIRTGIAVTTMRKKDPVTVETKVSQLGMPSFEHADECFFGTVA</sequence>
<accession>A0AAD1YC62</accession>
<dbReference type="EMBL" id="CAMTCP010000011">
    <property type="protein sequence ID" value="CAI3539561.1"/>
    <property type="molecule type" value="Genomic_DNA"/>
</dbReference>
<dbReference type="Proteomes" id="UP001189143">
    <property type="component" value="Unassembled WGS sequence"/>
</dbReference>
<protein>
    <submittedName>
        <fullName evidence="1">Major capsid protein</fullName>
    </submittedName>
</protein>
<dbReference type="AlphaFoldDB" id="A0AAD1YC62"/>
<evidence type="ECO:0000313" key="1">
    <source>
        <dbReference type="EMBL" id="CAI3539561.1"/>
    </source>
</evidence>
<gene>
    <name evidence="1" type="ORF">CNEO2_100100</name>
</gene>
<dbReference type="InterPro" id="IPR053738">
    <property type="entry name" value="Lambda_capsid_assembly"/>
</dbReference>
<proteinExistence type="predicted"/>